<dbReference type="GO" id="GO:1904263">
    <property type="term" value="P:positive regulation of TORC1 signaling"/>
    <property type="evidence" value="ECO:0007669"/>
    <property type="project" value="TreeGrafter"/>
</dbReference>
<feature type="compositionally biased region" description="Basic and acidic residues" evidence="8">
    <location>
        <begin position="708"/>
        <end position="723"/>
    </location>
</feature>
<dbReference type="InterPro" id="IPR019775">
    <property type="entry name" value="WD40_repeat_CS"/>
</dbReference>
<feature type="compositionally biased region" description="Basic and acidic residues" evidence="8">
    <location>
        <begin position="890"/>
        <end position="911"/>
    </location>
</feature>
<feature type="region of interest" description="Disordered" evidence="8">
    <location>
        <begin position="872"/>
        <end position="997"/>
    </location>
</feature>
<dbReference type="InterPro" id="IPR049567">
    <property type="entry name" value="WDR59-like"/>
</dbReference>
<feature type="domain" description="C2H2-type" evidence="9">
    <location>
        <begin position="1248"/>
        <end position="1275"/>
    </location>
</feature>
<feature type="compositionally biased region" description="Low complexity" evidence="8">
    <location>
        <begin position="1227"/>
        <end position="1237"/>
    </location>
</feature>
<feature type="compositionally biased region" description="Basic and acidic residues" evidence="8">
    <location>
        <begin position="803"/>
        <end position="832"/>
    </location>
</feature>
<dbReference type="FunFam" id="3.30.160.60:FF:002343">
    <property type="entry name" value="Zinc finger protein 33A"/>
    <property type="match status" value="1"/>
</dbReference>
<dbReference type="Pfam" id="PF00096">
    <property type="entry name" value="zf-C2H2"/>
    <property type="match status" value="1"/>
</dbReference>
<dbReference type="GO" id="GO:0006355">
    <property type="term" value="P:regulation of DNA-templated transcription"/>
    <property type="evidence" value="ECO:0007669"/>
    <property type="project" value="UniProtKB-ARBA"/>
</dbReference>
<feature type="compositionally biased region" description="Acidic residues" evidence="8">
    <location>
        <begin position="1856"/>
        <end position="1880"/>
    </location>
</feature>
<feature type="compositionally biased region" description="Basic and acidic residues" evidence="8">
    <location>
        <begin position="1948"/>
        <end position="1974"/>
    </location>
</feature>
<feature type="region of interest" description="Disordered" evidence="8">
    <location>
        <begin position="845"/>
        <end position="864"/>
    </location>
</feature>
<feature type="region of interest" description="Disordered" evidence="8">
    <location>
        <begin position="1850"/>
        <end position="1880"/>
    </location>
</feature>
<keyword evidence="11" id="KW-1185">Reference proteome</keyword>
<feature type="repeat" description="WD" evidence="7">
    <location>
        <begin position="132"/>
        <end position="174"/>
    </location>
</feature>
<keyword evidence="3" id="KW-0677">Repeat</keyword>
<evidence type="ECO:0000256" key="5">
    <source>
        <dbReference type="ARBA" id="ARBA00022833"/>
    </source>
</evidence>
<reference evidence="10" key="1">
    <citation type="submission" date="2020-07" db="EMBL/GenBank/DDBJ databases">
        <title>The High-quality genome of the commercially important snow crab, Chionoecetes opilio.</title>
        <authorList>
            <person name="Jeong J.-H."/>
            <person name="Ryu S."/>
        </authorList>
    </citation>
    <scope>NUCLEOTIDE SEQUENCE</scope>
    <source>
        <strain evidence="10">MADBK_172401_WGS</strain>
        <tissue evidence="10">Digestive gland</tissue>
    </source>
</reference>
<feature type="compositionally biased region" description="Low complexity" evidence="8">
    <location>
        <begin position="1362"/>
        <end position="1374"/>
    </location>
</feature>
<feature type="compositionally biased region" description="Basic and acidic residues" evidence="8">
    <location>
        <begin position="1393"/>
        <end position="1405"/>
    </location>
</feature>
<dbReference type="InterPro" id="IPR015943">
    <property type="entry name" value="WD40/YVTN_repeat-like_dom_sf"/>
</dbReference>
<feature type="domain" description="C2H2-type" evidence="9">
    <location>
        <begin position="2128"/>
        <end position="2151"/>
    </location>
</feature>
<dbReference type="PANTHER" id="PTHR46170">
    <property type="entry name" value="GATOR COMPLEX PROTEIN WDR59"/>
    <property type="match status" value="1"/>
</dbReference>
<dbReference type="InterPro" id="IPR036236">
    <property type="entry name" value="Znf_C2H2_sf"/>
</dbReference>
<keyword evidence="1 7" id="KW-0853">WD repeat</keyword>
<feature type="domain" description="C2H2-type" evidence="9">
    <location>
        <begin position="1534"/>
        <end position="1562"/>
    </location>
</feature>
<gene>
    <name evidence="10" type="primary">WDR59_2</name>
    <name evidence="10" type="ORF">GWK47_011877</name>
</gene>
<dbReference type="PROSITE" id="PS00678">
    <property type="entry name" value="WD_REPEATS_1"/>
    <property type="match status" value="1"/>
</dbReference>
<sequence length="2151" mass="239688">MAARWSSESVVAEHRELQIRRHILQRRGWRYSGRISHREFSVMLITILANAMALDSKGEYTLLAGRRTLALIRLDKPSEVVKKVSRTQQKYDVTAAEWNPTQSQGHTFVLACGERAEICQWSNSCLSGISSLRAHTRTITDLNWHRMDPHLLATCSIDTFVHIWDTREPRKPVASLSSIAGASQVKWNKLNQNLLASGHDCDIRVWDNRKTSQPTQFISAHLSKIQGLDWSPNHESHLVTSSNDCSVKFFDITSPRKAENCINTLSPVWRARYTPFGEGVVTVVAPQLRRGENPLLLWAVQDVTAPVHTFVGHSDMVLEFEWRLSGPGEHQLVTWARDHSLRIWRVDQHLQRVSESECECEAERELGLLGEEQGTSNQPAGNEDDARSDFSKQAEDSDPLKDPEKAQRGTSVEARATVEAGSGAAAHSMTDNSAAGDVSAATSVSSPQSLRSIVSALSGQTSTLPSGQPMSLQQEFSLLNTSLDSSQVNSVEVVAKEGKAQPSGVGEQEEEVVTIKEEIIDEEEVTMEYSLCTLGEEGAKDWEVDVKEEVADEEEEVTEGQKDVTEEEEEEEEVQVTEGTVTNEKDSLRQGVSMNVSENERGNTEENTVLEGDVEGQRPVLEGDVAEEEVSTSEGGGEAGSNQSVGDNVEEEVTVQKRNVLKEGDGEELDSIEEGSVHKTGEDGDTREESSVQEIITVLDEDTGEEGVGQKRDRRERNIAKEGDTVEQITIQRDTTEETVLQKEIIIQAEDVMEEDIVTEGEVIVDTENKQDTVRDGATEEGKDGNVQGGETVKEGVSSEESTVQKEIVHESTTEGKKSTHREVVPENTAERKRARIIQKGIFVPGDTVGEGGATQREKGTVQKGVFLPGDTVQEEVTTQGKKNTANKEVVQERKIKRAEDVSNESGREAHSFGVKSEAPVEGSVTEVYQPSHERVSSAAAASAAGHGNGEEGGGEGDVTKNSHLQESRIKSPKSSDQPQPHEDKTDNFRGTESMETDTTCVIKIQCSSEDSEGHIISFEDGGSPHKISFRSSEESHVSVPNAWDTPSVSLTPGLGDESLKEEEIIHVECENELEIVEAPKDEGVAVCQVVTTGSFVIKGAASSLMQVEASVVHLPEVLTAGGQNSEELWGTLAPQLLESGVIVPGENLVLGALSLVTMVETVEVEGETQTQITISPLAEPVEAYHQRGVNFILVTKNPEPVIAANRRPMNRRGNSGGAAKEKTKSQGKSQGKVQGQNAPRRDAPGPYKCDKCDKTYRVRSSLTSHRVTHNMEKMYKCDECDRAFHYSTPLMIHKRTHSDERPYNCPTCLASFKTATNLRCHQRQHSGERAERPINCPACGRGFRDLTLLKRHRQRMHQAGSQECSDSASPSSSPQKAKVDEETEGDSNTLDKSSDDLGGKEKESGGLGTVRRLSDYIHKCGLCQMTCHTRPQMLTHLQVHAAAERYRCRYCPNAYTFRFLLARHVRELHPGRPQWFCQHCDRIFDTCRKMNSHSCRSVRGNYSCPHHCGFTTEVRHRVFRHIARRHPEDAAPYHCDFCTNSYRDPGRLRYHQKRQHPDKMVELAPPPKDTWRALSDNGAEDKGAIDMSQVEVSVVDEAIEYYLPEGLRNDMAFQERVRFKCFYCDSKFPVKNAMTRHVLRTHPGQRAYKCLRCNVFFKSNTESKNHNRKYHKYQDTGGRDPQRNEKAMRKRAEVVGERLRHATPGMRGTYKFLCLHCPMAYRCKRPLVAHYRRWHPNKEWDHLPDRPPLPSSTPPSKRRKLLFFDCAFEPECGRTFDEFELCKEHLLHAHEVSGEEALSYVKERTVVEGVRRGRLPKNAVVLSPEAKAFGKVKNRRQWWRGRKRTKSNIEAEMKEEMDDLGEDEEEEDEDDFDEYDEDDEEMMKVKCEVSFSTSDSSSDEDLDNLNIKEENIDSVGDVKKMLYRCRICGLSCNSRAQYRQHTAVHANSKEQKDTHEVMESDSPEKVAEPEPPKKKASQLVKSEPVDPEEGIQVTSLREEMGEGEDDYMVLTLTSSASGSPMVKREDAVHSLAEDDAKAKKAAPAPAPAPPQPPSSPPSASPPSSPQRSVPKKLSPVRQSASKSKAGDPGSRRKGRPLRAEPKVVKQQSAAGKRKAVGRTAGPAAKKLQCPECSMSFKTRSEMSFHKRLDH</sequence>
<evidence type="ECO:0000313" key="11">
    <source>
        <dbReference type="Proteomes" id="UP000770661"/>
    </source>
</evidence>
<feature type="compositionally biased region" description="Pro residues" evidence="8">
    <location>
        <begin position="2045"/>
        <end position="2065"/>
    </location>
</feature>
<feature type="compositionally biased region" description="Basic and acidic residues" evidence="8">
    <location>
        <begin position="958"/>
        <end position="970"/>
    </location>
</feature>
<feature type="compositionally biased region" description="Acidic residues" evidence="8">
    <location>
        <begin position="565"/>
        <end position="575"/>
    </location>
</feature>
<keyword evidence="4 6" id="KW-0863">Zinc-finger</keyword>
<evidence type="ECO:0000256" key="1">
    <source>
        <dbReference type="ARBA" id="ARBA00022574"/>
    </source>
</evidence>
<protein>
    <submittedName>
        <fullName evidence="10">GATOR complex protein WDR59</fullName>
    </submittedName>
</protein>
<feature type="domain" description="C2H2-type" evidence="9">
    <location>
        <begin position="1276"/>
        <end position="1303"/>
    </location>
</feature>
<feature type="domain" description="C2H2-type" evidence="9">
    <location>
        <begin position="1447"/>
        <end position="1475"/>
    </location>
</feature>
<feature type="compositionally biased region" description="Basic and acidic residues" evidence="8">
    <location>
        <begin position="2023"/>
        <end position="2039"/>
    </location>
</feature>
<feature type="region of interest" description="Disordered" evidence="8">
    <location>
        <begin position="1945"/>
        <end position="2129"/>
    </location>
</feature>
<evidence type="ECO:0000256" key="4">
    <source>
        <dbReference type="ARBA" id="ARBA00022771"/>
    </source>
</evidence>
<dbReference type="InterPro" id="IPR036322">
    <property type="entry name" value="WD40_repeat_dom_sf"/>
</dbReference>
<comment type="caution">
    <text evidence="10">The sequence shown here is derived from an EMBL/GenBank/DDBJ whole genome shotgun (WGS) entry which is preliminary data.</text>
</comment>
<accession>A0A8J4XVH5</accession>
<feature type="compositionally biased region" description="Basic and acidic residues" evidence="8">
    <location>
        <begin position="1240"/>
        <end position="1249"/>
    </location>
</feature>
<feature type="repeat" description="WD" evidence="7">
    <location>
        <begin position="218"/>
        <end position="260"/>
    </location>
</feature>
<evidence type="ECO:0000256" key="7">
    <source>
        <dbReference type="PROSITE-ProRule" id="PRU00221"/>
    </source>
</evidence>
<dbReference type="SMART" id="SM00320">
    <property type="entry name" value="WD40"/>
    <property type="match status" value="5"/>
</dbReference>
<dbReference type="InterPro" id="IPR001680">
    <property type="entry name" value="WD40_rpt"/>
</dbReference>
<feature type="compositionally biased region" description="Basic and acidic residues" evidence="8">
    <location>
        <begin position="675"/>
        <end position="690"/>
    </location>
</feature>
<feature type="region of interest" description="Disordered" evidence="8">
    <location>
        <begin position="369"/>
        <end position="414"/>
    </location>
</feature>
<dbReference type="InterPro" id="IPR013087">
    <property type="entry name" value="Znf_C2H2_type"/>
</dbReference>
<evidence type="ECO:0000256" key="8">
    <source>
        <dbReference type="SAM" id="MobiDB-lite"/>
    </source>
</evidence>
<dbReference type="GO" id="GO:0035859">
    <property type="term" value="C:Seh1-associated complex"/>
    <property type="evidence" value="ECO:0007669"/>
    <property type="project" value="TreeGrafter"/>
</dbReference>
<feature type="region of interest" description="Disordered" evidence="8">
    <location>
        <begin position="1353"/>
        <end position="1407"/>
    </location>
</feature>
<dbReference type="GO" id="GO:0005774">
    <property type="term" value="C:vacuolar membrane"/>
    <property type="evidence" value="ECO:0007669"/>
    <property type="project" value="TreeGrafter"/>
</dbReference>
<feature type="domain" description="C2H2-type" evidence="9">
    <location>
        <begin position="1620"/>
        <end position="1648"/>
    </location>
</feature>
<feature type="region of interest" description="Disordered" evidence="8">
    <location>
        <begin position="1203"/>
        <end position="1249"/>
    </location>
</feature>
<feature type="compositionally biased region" description="Basic and acidic residues" evidence="8">
    <location>
        <begin position="384"/>
        <end position="407"/>
    </location>
</feature>
<evidence type="ECO:0000256" key="6">
    <source>
        <dbReference type="PROSITE-ProRule" id="PRU00042"/>
    </source>
</evidence>
<dbReference type="Gene3D" id="3.30.160.60">
    <property type="entry name" value="Classic Zinc Finger"/>
    <property type="match status" value="6"/>
</dbReference>
<feature type="region of interest" description="Disordered" evidence="8">
    <location>
        <begin position="547"/>
        <end position="723"/>
    </location>
</feature>
<feature type="compositionally biased region" description="Basic and acidic residues" evidence="8">
    <location>
        <begin position="1673"/>
        <end position="1686"/>
    </location>
</feature>
<dbReference type="PROSITE" id="PS00028">
    <property type="entry name" value="ZINC_FINGER_C2H2_1"/>
    <property type="match status" value="12"/>
</dbReference>
<dbReference type="EMBL" id="JACEEZ010019680">
    <property type="protein sequence ID" value="KAG0715462.1"/>
    <property type="molecule type" value="Genomic_DNA"/>
</dbReference>
<feature type="domain" description="C2H2-type" evidence="9">
    <location>
        <begin position="1924"/>
        <end position="1951"/>
    </location>
</feature>
<dbReference type="PROSITE" id="PS50082">
    <property type="entry name" value="WD_REPEATS_2"/>
    <property type="match status" value="2"/>
</dbReference>
<feature type="compositionally biased region" description="Basic and acidic residues" evidence="8">
    <location>
        <begin position="980"/>
        <end position="990"/>
    </location>
</feature>
<dbReference type="Gene3D" id="2.130.10.10">
    <property type="entry name" value="YVTN repeat-like/Quinoprotein amine dehydrogenase"/>
    <property type="match status" value="1"/>
</dbReference>
<keyword evidence="2" id="KW-0479">Metal-binding</keyword>
<dbReference type="GO" id="GO:0035591">
    <property type="term" value="F:signaling adaptor activity"/>
    <property type="evidence" value="ECO:0007669"/>
    <property type="project" value="TreeGrafter"/>
</dbReference>
<dbReference type="Pfam" id="PF00400">
    <property type="entry name" value="WD40"/>
    <property type="match status" value="2"/>
</dbReference>
<feature type="region of interest" description="Disordered" evidence="8">
    <location>
        <begin position="1666"/>
        <end position="1686"/>
    </location>
</feature>
<dbReference type="PANTHER" id="PTHR46170:SF1">
    <property type="entry name" value="GATOR COMPLEX PROTEIN WDR59"/>
    <property type="match status" value="1"/>
</dbReference>
<name>A0A8J4XVH5_CHIOP</name>
<dbReference type="GO" id="GO:0008270">
    <property type="term" value="F:zinc ion binding"/>
    <property type="evidence" value="ECO:0007669"/>
    <property type="project" value="UniProtKB-KW"/>
</dbReference>
<organism evidence="10 11">
    <name type="scientific">Chionoecetes opilio</name>
    <name type="common">Atlantic snow crab</name>
    <name type="synonym">Cancer opilio</name>
    <dbReference type="NCBI Taxonomy" id="41210"/>
    <lineage>
        <taxon>Eukaryota</taxon>
        <taxon>Metazoa</taxon>
        <taxon>Ecdysozoa</taxon>
        <taxon>Arthropoda</taxon>
        <taxon>Crustacea</taxon>
        <taxon>Multicrustacea</taxon>
        <taxon>Malacostraca</taxon>
        <taxon>Eumalacostraca</taxon>
        <taxon>Eucarida</taxon>
        <taxon>Decapoda</taxon>
        <taxon>Pleocyemata</taxon>
        <taxon>Brachyura</taxon>
        <taxon>Eubrachyura</taxon>
        <taxon>Majoidea</taxon>
        <taxon>Majidae</taxon>
        <taxon>Chionoecetes</taxon>
    </lineage>
</organism>
<dbReference type="PROSITE" id="PS50157">
    <property type="entry name" value="ZINC_FINGER_C2H2_2"/>
    <property type="match status" value="10"/>
</dbReference>
<keyword evidence="5" id="KW-0862">Zinc</keyword>
<dbReference type="OrthoDB" id="311712at2759"/>
<dbReference type="Proteomes" id="UP000770661">
    <property type="component" value="Unassembled WGS sequence"/>
</dbReference>
<evidence type="ECO:0000313" key="10">
    <source>
        <dbReference type="EMBL" id="KAG0715462.1"/>
    </source>
</evidence>
<proteinExistence type="predicted"/>
<dbReference type="GO" id="GO:0034198">
    <property type="term" value="P:cellular response to amino acid starvation"/>
    <property type="evidence" value="ECO:0007669"/>
    <property type="project" value="TreeGrafter"/>
</dbReference>
<dbReference type="SUPFAM" id="SSF57667">
    <property type="entry name" value="beta-beta-alpha zinc fingers"/>
    <property type="match status" value="4"/>
</dbReference>
<evidence type="ECO:0000256" key="3">
    <source>
        <dbReference type="ARBA" id="ARBA00022737"/>
    </source>
</evidence>
<feature type="compositionally biased region" description="Basic and acidic residues" evidence="8">
    <location>
        <begin position="767"/>
        <end position="784"/>
    </location>
</feature>
<evidence type="ECO:0000259" key="9">
    <source>
        <dbReference type="PROSITE" id="PS50157"/>
    </source>
</evidence>
<feature type="domain" description="C2H2-type" evidence="9">
    <location>
        <begin position="1304"/>
        <end position="1331"/>
    </location>
</feature>
<evidence type="ECO:0000256" key="2">
    <source>
        <dbReference type="ARBA" id="ARBA00022723"/>
    </source>
</evidence>
<feature type="region of interest" description="Disordered" evidence="8">
    <location>
        <begin position="761"/>
        <end position="832"/>
    </location>
</feature>
<dbReference type="SMART" id="SM00355">
    <property type="entry name" value="ZnF_C2H2"/>
    <property type="match status" value="14"/>
</dbReference>
<feature type="domain" description="C2H2-type" evidence="9">
    <location>
        <begin position="1335"/>
        <end position="1363"/>
    </location>
</feature>
<feature type="domain" description="C2H2-type" evidence="9">
    <location>
        <begin position="1649"/>
        <end position="1677"/>
    </location>
</feature>
<dbReference type="SUPFAM" id="SSF50978">
    <property type="entry name" value="WD40 repeat-like"/>
    <property type="match status" value="1"/>
</dbReference>
<feature type="compositionally biased region" description="Polar residues" evidence="8">
    <location>
        <begin position="875"/>
        <end position="884"/>
    </location>
</feature>
<feature type="compositionally biased region" description="Low complexity" evidence="8">
    <location>
        <begin position="937"/>
        <end position="946"/>
    </location>
</feature>